<dbReference type="Gene3D" id="2.60.40.1910">
    <property type="match status" value="1"/>
</dbReference>
<evidence type="ECO:0000259" key="15">
    <source>
        <dbReference type="Pfam" id="PF17900"/>
    </source>
</evidence>
<dbReference type="CDD" id="cd09601">
    <property type="entry name" value="M1_APN-Q_like"/>
    <property type="match status" value="1"/>
</dbReference>
<keyword evidence="17" id="KW-1185">Reference proteome</keyword>
<dbReference type="GO" id="GO:0005737">
    <property type="term" value="C:cytoplasm"/>
    <property type="evidence" value="ECO:0007669"/>
    <property type="project" value="TreeGrafter"/>
</dbReference>
<feature type="binding site" evidence="9">
    <location>
        <position position="338"/>
    </location>
    <ligand>
        <name>Zn(2+)</name>
        <dbReference type="ChEBI" id="CHEBI:29105"/>
        <note>catalytic</note>
    </ligand>
</feature>
<dbReference type="Pfam" id="PF11838">
    <property type="entry name" value="ERAP1_C"/>
    <property type="match status" value="1"/>
</dbReference>
<dbReference type="GO" id="GO:0070006">
    <property type="term" value="F:metalloaminopeptidase activity"/>
    <property type="evidence" value="ECO:0007669"/>
    <property type="project" value="TreeGrafter"/>
</dbReference>
<dbReference type="Gene3D" id="2.60.40.1730">
    <property type="entry name" value="tricorn interacting facor f3 domain"/>
    <property type="match status" value="1"/>
</dbReference>
<evidence type="ECO:0000256" key="3">
    <source>
        <dbReference type="ARBA" id="ARBA00022670"/>
    </source>
</evidence>
<dbReference type="Gene3D" id="1.25.50.20">
    <property type="match status" value="1"/>
</dbReference>
<dbReference type="GO" id="GO:0008270">
    <property type="term" value="F:zinc ion binding"/>
    <property type="evidence" value="ECO:0007669"/>
    <property type="project" value="UniProtKB-UniRule"/>
</dbReference>
<dbReference type="GO" id="GO:0005615">
    <property type="term" value="C:extracellular space"/>
    <property type="evidence" value="ECO:0007669"/>
    <property type="project" value="TreeGrafter"/>
</dbReference>
<gene>
    <name evidence="16" type="ORF">HK100_004184</name>
</gene>
<feature type="site" description="Transition state stabilizer" evidence="10">
    <location>
        <position position="424"/>
    </location>
</feature>
<dbReference type="PANTHER" id="PTHR11533:SF174">
    <property type="entry name" value="PUROMYCIN-SENSITIVE AMINOPEPTIDASE-RELATED"/>
    <property type="match status" value="1"/>
</dbReference>
<keyword evidence="5 11" id="KW-0378">Hydrolase</keyword>
<keyword evidence="6 9" id="KW-0862">Zinc</keyword>
<keyword evidence="2 11" id="KW-0031">Aminopeptidase</keyword>
<sequence length="928" mass="102053">MRKVHSATQPTDSLAGGLGGAGQSGNGRDILPGNLVPTAYNVWLTPSLVSFTFDGTVAIDVACIESTNVVVLNSKNLTIHKAEVTVGDVTQFASDISFNTDKEQVTFTFADQIPAGSSASVYVEFTGIHNEQMAGFYKSSYTDEAGNKKNLVATQFEATDCRQAFPSYDEPALKATFECTLVVPEELTALNNMPEVATTFFTNTDGKKVKEVKFARTPLMSTYLVAFVVGDLESIETVATPKSPENAEPITIRLFTVKGLVSQGTFALDVAARTHQFFSEYFNEAFPLPKSDLVAIPDFGAGAMENWGLVTYRNVALLCEAENTTASAKKEIAYTVAHELAHQWFGNLVTMSWWNDLWLNEGFATFVGWLAVDFLFPEWEVWTNFINAEFNQALQLDGLRSSHPIDVDVKSAAEVGEIFDAISYSKGASVIRMLNGYLGRDVFMNGVRSYLQEFKYKNTVTADLWRHLSASSGKDISTLMHGWTKETGYPLITVESQTYDESANTLTVTLSQSRFLSAGGLTPEEDTVTWWVPVTASTHLTGKTGVSKHVLHDKAGTITFPYNISENAFWKLNFGAEGLYRVKYSDEQVKQISHTLEVRTETFSVGDRILFLSDAMALTNAGLGSITTVLNLIKALFNETNFNVLESIANTIQGLLSSFYLESETVLEGIKALGRSVFSPKVATLGYEFSESDDYFTQQIRGLAISLADRCSDVNVQAELASRFGDFVGGKITALHPEIRTVAFRSVLSTATPETADARFSAVFAVYMDPATQAEAKDEALRVLGAIRSSEHIDKLLAMTFDPEIIRSQDMYAPIAGLATSNPDPAIIRPLLREWFRNNWDKIYAKFESGFGLLGYIFSASFSTSVGEEVVKEIEDWASGAGLDEEAVARRVKETAGIRRRIDQGLESIKSKTSLVARERETLVAYFT</sequence>
<dbReference type="PANTHER" id="PTHR11533">
    <property type="entry name" value="PROTEASE M1 ZINC METALLOPROTEASE"/>
    <property type="match status" value="1"/>
</dbReference>
<dbReference type="EC" id="3.4.11.-" evidence="11"/>
<feature type="region of interest" description="Disordered" evidence="12">
    <location>
        <begin position="1"/>
        <end position="21"/>
    </location>
</feature>
<evidence type="ECO:0000256" key="9">
    <source>
        <dbReference type="PIRSR" id="PIRSR634016-3"/>
    </source>
</evidence>
<evidence type="ECO:0000256" key="12">
    <source>
        <dbReference type="SAM" id="MobiDB-lite"/>
    </source>
</evidence>
<comment type="cofactor">
    <cofactor evidence="9 11">
        <name>Zn(2+)</name>
        <dbReference type="ChEBI" id="CHEBI:29105"/>
    </cofactor>
    <text evidence="9 11">Binds 1 zinc ion per subunit.</text>
</comment>
<feature type="domain" description="ERAP1-like C-terminal" evidence="14">
    <location>
        <begin position="570"/>
        <end position="910"/>
    </location>
</feature>
<dbReference type="FunFam" id="1.10.390.10:FF:000001">
    <property type="entry name" value="Aminopeptidase"/>
    <property type="match status" value="1"/>
</dbReference>
<dbReference type="InterPro" id="IPR001930">
    <property type="entry name" value="Peptidase_M1"/>
</dbReference>
<feature type="domain" description="Peptidase M1 membrane alanine aminopeptidase" evidence="13">
    <location>
        <begin position="266"/>
        <end position="483"/>
    </location>
</feature>
<accession>A0AAD5XL04</accession>
<dbReference type="InterPro" id="IPR027268">
    <property type="entry name" value="Peptidase_M4/M1_CTD_sf"/>
</dbReference>
<evidence type="ECO:0000256" key="8">
    <source>
        <dbReference type="PIRSR" id="PIRSR634016-1"/>
    </source>
</evidence>
<protein>
    <recommendedName>
        <fullName evidence="11">Aminopeptidase</fullName>
        <ecNumber evidence="11">3.4.11.-</ecNumber>
    </recommendedName>
</protein>
<dbReference type="GO" id="GO:0042277">
    <property type="term" value="F:peptide binding"/>
    <property type="evidence" value="ECO:0007669"/>
    <property type="project" value="TreeGrafter"/>
</dbReference>
<dbReference type="AlphaFoldDB" id="A0AAD5XL04"/>
<name>A0AAD5XL04_9FUNG</name>
<dbReference type="PRINTS" id="PR00756">
    <property type="entry name" value="ALADIPTASE"/>
</dbReference>
<comment type="caution">
    <text evidence="16">The sequence shown here is derived from an EMBL/GenBank/DDBJ whole genome shotgun (WGS) entry which is preliminary data.</text>
</comment>
<evidence type="ECO:0000313" key="17">
    <source>
        <dbReference type="Proteomes" id="UP001211907"/>
    </source>
</evidence>
<evidence type="ECO:0000259" key="14">
    <source>
        <dbReference type="Pfam" id="PF11838"/>
    </source>
</evidence>
<feature type="binding site" evidence="9">
    <location>
        <position position="342"/>
    </location>
    <ligand>
        <name>Zn(2+)</name>
        <dbReference type="ChEBI" id="CHEBI:29105"/>
        <note>catalytic</note>
    </ligand>
</feature>
<comment type="similarity">
    <text evidence="1 11">Belongs to the peptidase M1 family.</text>
</comment>
<evidence type="ECO:0000256" key="1">
    <source>
        <dbReference type="ARBA" id="ARBA00010136"/>
    </source>
</evidence>
<dbReference type="Pfam" id="PF17900">
    <property type="entry name" value="Peptidase_M1_N"/>
    <property type="match status" value="1"/>
</dbReference>
<dbReference type="EMBL" id="JADGJH010000210">
    <property type="protein sequence ID" value="KAJ3133681.1"/>
    <property type="molecule type" value="Genomic_DNA"/>
</dbReference>
<keyword evidence="4 9" id="KW-0479">Metal-binding</keyword>
<feature type="binding site" evidence="9">
    <location>
        <position position="361"/>
    </location>
    <ligand>
        <name>Zn(2+)</name>
        <dbReference type="ChEBI" id="CHEBI:29105"/>
        <note>catalytic</note>
    </ligand>
</feature>
<dbReference type="InterPro" id="IPR042097">
    <property type="entry name" value="Aminopeptidase_N-like_N_sf"/>
</dbReference>
<dbReference type="InterPro" id="IPR045357">
    <property type="entry name" value="Aminopeptidase_N-like_N"/>
</dbReference>
<feature type="compositionally biased region" description="Polar residues" evidence="12">
    <location>
        <begin position="1"/>
        <end position="12"/>
    </location>
</feature>
<organism evidence="16 17">
    <name type="scientific">Physocladia obscura</name>
    <dbReference type="NCBI Taxonomy" id="109957"/>
    <lineage>
        <taxon>Eukaryota</taxon>
        <taxon>Fungi</taxon>
        <taxon>Fungi incertae sedis</taxon>
        <taxon>Chytridiomycota</taxon>
        <taxon>Chytridiomycota incertae sedis</taxon>
        <taxon>Chytridiomycetes</taxon>
        <taxon>Chytridiales</taxon>
        <taxon>Chytriomycetaceae</taxon>
        <taxon>Physocladia</taxon>
    </lineage>
</organism>
<evidence type="ECO:0000256" key="5">
    <source>
        <dbReference type="ARBA" id="ARBA00022801"/>
    </source>
</evidence>
<dbReference type="InterPro" id="IPR014782">
    <property type="entry name" value="Peptidase_M1_dom"/>
</dbReference>
<dbReference type="GO" id="GO:0043171">
    <property type="term" value="P:peptide catabolic process"/>
    <property type="evidence" value="ECO:0007669"/>
    <property type="project" value="TreeGrafter"/>
</dbReference>
<feature type="domain" description="Aminopeptidase N-like N-terminal" evidence="15">
    <location>
        <begin position="36"/>
        <end position="224"/>
    </location>
</feature>
<dbReference type="SUPFAM" id="SSF63737">
    <property type="entry name" value="Leukotriene A4 hydrolase N-terminal domain"/>
    <property type="match status" value="1"/>
</dbReference>
<proteinExistence type="inferred from homology"/>
<evidence type="ECO:0000259" key="13">
    <source>
        <dbReference type="Pfam" id="PF01433"/>
    </source>
</evidence>
<evidence type="ECO:0000256" key="2">
    <source>
        <dbReference type="ARBA" id="ARBA00022438"/>
    </source>
</evidence>
<evidence type="ECO:0000313" key="16">
    <source>
        <dbReference type="EMBL" id="KAJ3133681.1"/>
    </source>
</evidence>
<dbReference type="InterPro" id="IPR024571">
    <property type="entry name" value="ERAP1-like_C_dom"/>
</dbReference>
<dbReference type="GO" id="GO:0016020">
    <property type="term" value="C:membrane"/>
    <property type="evidence" value="ECO:0007669"/>
    <property type="project" value="TreeGrafter"/>
</dbReference>
<dbReference type="InterPro" id="IPR050344">
    <property type="entry name" value="Peptidase_M1_aminopeptidases"/>
</dbReference>
<dbReference type="SUPFAM" id="SSF55486">
    <property type="entry name" value="Metalloproteases ('zincins'), catalytic domain"/>
    <property type="match status" value="1"/>
</dbReference>
<dbReference type="Gene3D" id="1.10.390.10">
    <property type="entry name" value="Neutral Protease Domain 2"/>
    <property type="match status" value="1"/>
</dbReference>
<evidence type="ECO:0000256" key="10">
    <source>
        <dbReference type="PIRSR" id="PIRSR634016-4"/>
    </source>
</evidence>
<keyword evidence="3 11" id="KW-0645">Protease</keyword>
<evidence type="ECO:0000256" key="11">
    <source>
        <dbReference type="RuleBase" id="RU364040"/>
    </source>
</evidence>
<evidence type="ECO:0000256" key="6">
    <source>
        <dbReference type="ARBA" id="ARBA00022833"/>
    </source>
</evidence>
<evidence type="ECO:0000256" key="7">
    <source>
        <dbReference type="ARBA" id="ARBA00023049"/>
    </source>
</evidence>
<reference evidence="16" key="1">
    <citation type="submission" date="2020-05" db="EMBL/GenBank/DDBJ databases">
        <title>Phylogenomic resolution of chytrid fungi.</title>
        <authorList>
            <person name="Stajich J.E."/>
            <person name="Amses K."/>
            <person name="Simmons R."/>
            <person name="Seto K."/>
            <person name="Myers J."/>
            <person name="Bonds A."/>
            <person name="Quandt C.A."/>
            <person name="Barry K."/>
            <person name="Liu P."/>
            <person name="Grigoriev I."/>
            <person name="Longcore J.E."/>
            <person name="James T.Y."/>
        </authorList>
    </citation>
    <scope>NUCLEOTIDE SEQUENCE</scope>
    <source>
        <strain evidence="16">JEL0513</strain>
    </source>
</reference>
<keyword evidence="7 11" id="KW-0482">Metalloprotease</keyword>
<dbReference type="FunFam" id="2.60.40.1730:FF:000002">
    <property type="entry name" value="Aminopeptidase"/>
    <property type="match status" value="1"/>
</dbReference>
<dbReference type="Proteomes" id="UP001211907">
    <property type="component" value="Unassembled WGS sequence"/>
</dbReference>
<dbReference type="InterPro" id="IPR034016">
    <property type="entry name" value="M1_APN-typ"/>
</dbReference>
<dbReference type="GO" id="GO:0006508">
    <property type="term" value="P:proteolysis"/>
    <property type="evidence" value="ECO:0007669"/>
    <property type="project" value="UniProtKB-KW"/>
</dbReference>
<feature type="active site" description="Proton acceptor" evidence="8">
    <location>
        <position position="339"/>
    </location>
</feature>
<dbReference type="Pfam" id="PF01433">
    <property type="entry name" value="Peptidase_M1"/>
    <property type="match status" value="1"/>
</dbReference>
<evidence type="ECO:0000256" key="4">
    <source>
        <dbReference type="ARBA" id="ARBA00022723"/>
    </source>
</evidence>